<protein>
    <submittedName>
        <fullName evidence="1">Uncharacterized protein</fullName>
    </submittedName>
</protein>
<reference evidence="1" key="1">
    <citation type="submission" date="2022-07" db="EMBL/GenBank/DDBJ databases">
        <title>Complete genome sequence of carbapenem-resistant Citrobacter spp. in Japan.</title>
        <authorList>
            <person name="Maehana S."/>
            <person name="Suzuki M."/>
            <person name="Kitasato H."/>
        </authorList>
    </citation>
    <scope>NUCLEOTIDE SEQUENCE</scope>
    <source>
        <strain evidence="1">KAM621</strain>
    </source>
</reference>
<dbReference type="AlphaFoldDB" id="A0AAD1P1V9"/>
<evidence type="ECO:0000313" key="2">
    <source>
        <dbReference type="Proteomes" id="UP001058317"/>
    </source>
</evidence>
<accession>A0AAD1P1V9</accession>
<gene>
    <name evidence="1" type="ORF">KAM621c_19210</name>
</gene>
<organism evidence="1 2">
    <name type="scientific">Citrobacter braakii</name>
    <dbReference type="NCBI Taxonomy" id="57706"/>
    <lineage>
        <taxon>Bacteria</taxon>
        <taxon>Pseudomonadati</taxon>
        <taxon>Pseudomonadota</taxon>
        <taxon>Gammaproteobacteria</taxon>
        <taxon>Enterobacterales</taxon>
        <taxon>Enterobacteriaceae</taxon>
        <taxon>Citrobacter</taxon>
        <taxon>Citrobacter freundii complex</taxon>
    </lineage>
</organism>
<proteinExistence type="predicted"/>
<evidence type="ECO:0000313" key="1">
    <source>
        <dbReference type="EMBL" id="BDN96816.1"/>
    </source>
</evidence>
<dbReference type="Proteomes" id="UP001058317">
    <property type="component" value="Chromosome"/>
</dbReference>
<dbReference type="EMBL" id="AP026382">
    <property type="protein sequence ID" value="BDN96816.1"/>
    <property type="molecule type" value="Genomic_DNA"/>
</dbReference>
<sequence>MFETYLGLTNRDAKNASLLEKYQPDIDALCERFSKEGLLNLMTVTDQKNDRQMKPASGIVDVISSLAENSNQISFFQDVAILKEWCTQQSREFYQLALKIYADESDYQNRIPGRVIRRIKKFIDRGWANDHIPHPLLRSFLNVLDDMQDPHTFHDYPDNKTGNNTFNKFVEEHPKAVTEYLTSEIWLNSIPKDLLLKAKSRNERENVGMCNKCKEREERMRVSWLVFSIFCAKNYFHSIISTLDYMQHKEIICTTKLHHHKMIPLITLAILPYIVMVPVISKNQYDITITCPDEFIVKNVIPFGKANLTGYKKDTEQLFRKLYIYIALLINPKWAPTANELISFLEGSNEKITGSLNFKSTSRNRNSKTNNISSLGRTEYTKKLLERAKNK</sequence>
<name>A0AAD1P1V9_CITBR</name>
<dbReference type="RefSeq" id="WP_032665655.1">
    <property type="nucleotide sequence ID" value="NZ_AP026382.1"/>
</dbReference>